<evidence type="ECO:0000313" key="2">
    <source>
        <dbReference type="EMBL" id="HIZ12909.1"/>
    </source>
</evidence>
<dbReference type="Proteomes" id="UP000824017">
    <property type="component" value="Unassembled WGS sequence"/>
</dbReference>
<accession>A0A9D2D9R3</accession>
<dbReference type="AlphaFoldDB" id="A0A9D2D9R3"/>
<gene>
    <name evidence="2" type="ORF">H9817_03135</name>
</gene>
<evidence type="ECO:0000256" key="1">
    <source>
        <dbReference type="SAM" id="MobiDB-lite"/>
    </source>
</evidence>
<dbReference type="EMBL" id="DXCD01000083">
    <property type="protein sequence ID" value="HIZ12909.1"/>
    <property type="molecule type" value="Genomic_DNA"/>
</dbReference>
<protein>
    <recommendedName>
        <fullName evidence="4">YqzL family protein</fullName>
    </recommendedName>
</protein>
<evidence type="ECO:0000313" key="3">
    <source>
        <dbReference type="Proteomes" id="UP000824017"/>
    </source>
</evidence>
<organism evidence="2 3">
    <name type="scientific">Candidatus Mediterraneibacter stercorigallinarum</name>
    <dbReference type="NCBI Taxonomy" id="2838686"/>
    <lineage>
        <taxon>Bacteria</taxon>
        <taxon>Bacillati</taxon>
        <taxon>Bacillota</taxon>
        <taxon>Clostridia</taxon>
        <taxon>Lachnospirales</taxon>
        <taxon>Lachnospiraceae</taxon>
        <taxon>Mediterraneibacter</taxon>
    </lineage>
</organism>
<reference evidence="2" key="2">
    <citation type="submission" date="2021-04" db="EMBL/GenBank/DDBJ databases">
        <authorList>
            <person name="Gilroy R."/>
        </authorList>
    </citation>
    <scope>NUCLEOTIDE SEQUENCE</scope>
    <source>
        <strain evidence="2">ChiGjej1B1-13045</strain>
    </source>
</reference>
<proteinExistence type="predicted"/>
<evidence type="ECO:0008006" key="4">
    <source>
        <dbReference type="Google" id="ProtNLM"/>
    </source>
</evidence>
<feature type="region of interest" description="Disordered" evidence="1">
    <location>
        <begin position="18"/>
        <end position="60"/>
    </location>
</feature>
<sequence>MQDTYWKQFMMSGKIDDYLNYKNSGTDGAEEDPRHNRNMKVGTEKQPQGSDPAHSRMNRQ</sequence>
<comment type="caution">
    <text evidence="2">The sequence shown here is derived from an EMBL/GenBank/DDBJ whole genome shotgun (WGS) entry which is preliminary data.</text>
</comment>
<reference evidence="2" key="1">
    <citation type="journal article" date="2021" name="PeerJ">
        <title>Extensive microbial diversity within the chicken gut microbiome revealed by metagenomics and culture.</title>
        <authorList>
            <person name="Gilroy R."/>
            <person name="Ravi A."/>
            <person name="Getino M."/>
            <person name="Pursley I."/>
            <person name="Horton D.L."/>
            <person name="Alikhan N.F."/>
            <person name="Baker D."/>
            <person name="Gharbi K."/>
            <person name="Hall N."/>
            <person name="Watson M."/>
            <person name="Adriaenssens E.M."/>
            <person name="Foster-Nyarko E."/>
            <person name="Jarju S."/>
            <person name="Secka A."/>
            <person name="Antonio M."/>
            <person name="Oren A."/>
            <person name="Chaudhuri R.R."/>
            <person name="La Ragione R."/>
            <person name="Hildebrand F."/>
            <person name="Pallen M.J."/>
        </authorList>
    </citation>
    <scope>NUCLEOTIDE SEQUENCE</scope>
    <source>
        <strain evidence="2">ChiGjej1B1-13045</strain>
    </source>
</reference>
<name>A0A9D2D9R3_9FIRM</name>